<keyword evidence="4" id="KW-1185">Reference proteome</keyword>
<reference evidence="4" key="1">
    <citation type="submission" date="2023-07" db="EMBL/GenBank/DDBJ databases">
        <title>Conexibacter stalactiti sp. nov., isolated from stalactites in a lava cave and emended description of the genus Conexibacter.</title>
        <authorList>
            <person name="Lee S.D."/>
        </authorList>
    </citation>
    <scope>NUCLEOTIDE SEQUENCE [LARGE SCALE GENOMIC DNA]</scope>
    <source>
        <strain evidence="4">KCTC 39840</strain>
    </source>
</reference>
<name>A0ABU4HYD6_9ACTN</name>
<gene>
    <name evidence="3" type="ORF">R7226_24260</name>
</gene>
<accession>A0ABU4HYD6</accession>
<evidence type="ECO:0000256" key="1">
    <source>
        <dbReference type="ARBA" id="ARBA00006484"/>
    </source>
</evidence>
<dbReference type="InterPro" id="IPR036291">
    <property type="entry name" value="NAD(P)-bd_dom_sf"/>
</dbReference>
<organism evidence="3 4">
    <name type="scientific">Conexibacter stalactiti</name>
    <dbReference type="NCBI Taxonomy" id="1940611"/>
    <lineage>
        <taxon>Bacteria</taxon>
        <taxon>Bacillati</taxon>
        <taxon>Actinomycetota</taxon>
        <taxon>Thermoleophilia</taxon>
        <taxon>Solirubrobacterales</taxon>
        <taxon>Conexibacteraceae</taxon>
        <taxon>Conexibacter</taxon>
    </lineage>
</organism>
<dbReference type="PANTHER" id="PTHR43639">
    <property type="entry name" value="OXIDOREDUCTASE, SHORT-CHAIN DEHYDROGENASE/REDUCTASE FAMILY (AFU_ORTHOLOGUE AFUA_5G02870)"/>
    <property type="match status" value="1"/>
</dbReference>
<dbReference type="Gene3D" id="3.40.50.720">
    <property type="entry name" value="NAD(P)-binding Rossmann-like Domain"/>
    <property type="match status" value="1"/>
</dbReference>
<proteinExistence type="inferred from homology"/>
<comment type="caution">
    <text evidence="3">The sequence shown here is derived from an EMBL/GenBank/DDBJ whole genome shotgun (WGS) entry which is preliminary data.</text>
</comment>
<sequence>MTGRLTGKTALVTGATSGIGRAIAIAYAAEGAQVAVAGRDAERGAAVVAEIRGAGGAAEFVAADLATVAGVRQLADDATAALGGHVDVLVNNAGVYPPTPTVTVDETTFASVVDVNVRAPYFLVQALAPGMIERGGGVIVNLGSWVAQVGLAAGVLYAASKAMVEQLTRGWAAELGPSGVRVNAIAPGVTLTDGTAGFAAQLEPSVSALPAGRIGRPEEIAQAAVHLAGADAAYMHGATLLVDGGALSTRVF</sequence>
<dbReference type="Proteomes" id="UP001284601">
    <property type="component" value="Unassembled WGS sequence"/>
</dbReference>
<keyword evidence="2 3" id="KW-0560">Oxidoreductase</keyword>
<dbReference type="EC" id="1.-.-.-" evidence="3"/>
<evidence type="ECO:0000313" key="4">
    <source>
        <dbReference type="Proteomes" id="UP001284601"/>
    </source>
</evidence>
<comment type="similarity">
    <text evidence="1">Belongs to the short-chain dehydrogenases/reductases (SDR) family.</text>
</comment>
<dbReference type="PRINTS" id="PR00081">
    <property type="entry name" value="GDHRDH"/>
</dbReference>
<dbReference type="SUPFAM" id="SSF51735">
    <property type="entry name" value="NAD(P)-binding Rossmann-fold domains"/>
    <property type="match status" value="1"/>
</dbReference>
<dbReference type="PRINTS" id="PR00080">
    <property type="entry name" value="SDRFAMILY"/>
</dbReference>
<dbReference type="EMBL" id="JAWSTH010000090">
    <property type="protein sequence ID" value="MDW5597485.1"/>
    <property type="molecule type" value="Genomic_DNA"/>
</dbReference>
<dbReference type="InterPro" id="IPR002347">
    <property type="entry name" value="SDR_fam"/>
</dbReference>
<evidence type="ECO:0000313" key="3">
    <source>
        <dbReference type="EMBL" id="MDW5597485.1"/>
    </source>
</evidence>
<dbReference type="NCBIfam" id="NF005559">
    <property type="entry name" value="PRK07231.1"/>
    <property type="match status" value="1"/>
</dbReference>
<protein>
    <submittedName>
        <fullName evidence="3">SDR family oxidoreductase</fullName>
        <ecNumber evidence="3">1.-.-.-</ecNumber>
    </submittedName>
</protein>
<dbReference type="Pfam" id="PF13561">
    <property type="entry name" value="adh_short_C2"/>
    <property type="match status" value="1"/>
</dbReference>
<dbReference type="CDD" id="cd05233">
    <property type="entry name" value="SDR_c"/>
    <property type="match status" value="1"/>
</dbReference>
<dbReference type="PANTHER" id="PTHR43639:SF1">
    <property type="entry name" value="SHORT-CHAIN DEHYDROGENASE_REDUCTASE FAMILY PROTEIN"/>
    <property type="match status" value="1"/>
</dbReference>
<evidence type="ECO:0000256" key="2">
    <source>
        <dbReference type="ARBA" id="ARBA00023002"/>
    </source>
</evidence>
<dbReference type="GO" id="GO:0016491">
    <property type="term" value="F:oxidoreductase activity"/>
    <property type="evidence" value="ECO:0007669"/>
    <property type="project" value="UniProtKB-KW"/>
</dbReference>
<dbReference type="RefSeq" id="WP_318599949.1">
    <property type="nucleotide sequence ID" value="NZ_JAWSTH010000090.1"/>
</dbReference>